<name>A0A8H6YD41_9AGAR</name>
<dbReference type="EMBL" id="JACAZH010000009">
    <property type="protein sequence ID" value="KAF7358863.1"/>
    <property type="molecule type" value="Genomic_DNA"/>
</dbReference>
<feature type="compositionally biased region" description="Acidic residues" evidence="1">
    <location>
        <begin position="323"/>
        <end position="344"/>
    </location>
</feature>
<sequence>MLTYFLLDDNNDARDGSEFPLVERQAEVGLAGIAFTSAIDESRKLMFVADDSRAKSYAWADNNGAIYDEGFPVHTLQTDDHEGPLHVLSPGRIIRAGKGSIGVWNLDELKTHGPDGTKRVGRKIDTSDTWRDEDDEIEASSGSKPTGTISLADPQLAPARWHAHPSAPANMFTGGKTVSCYLGHGGDINTFSTSSGDPNIFLTAASDGHARLFDHRMTLPVLSLQAGTGDEDVAGIALVHPDGVPLVFTGASHDEVIRLWDVRAQKMVYELSTGNNAVVGMTWDAPRSALYVAAACEYMDRNGNTYGYRRAKVPRIPRHSVPGEDDGPMDDDDFDSEDEDDDEVPCWPDKAAHAEDYFGHLFDSGNHRLLRYAFKDQADPSVLPVYGDASINRESDWW</sequence>
<reference evidence="2" key="1">
    <citation type="submission" date="2020-05" db="EMBL/GenBank/DDBJ databases">
        <title>Mycena genomes resolve the evolution of fungal bioluminescence.</title>
        <authorList>
            <person name="Tsai I.J."/>
        </authorList>
    </citation>
    <scope>NUCLEOTIDE SEQUENCE</scope>
    <source>
        <strain evidence="2">160909Yilan</strain>
    </source>
</reference>
<dbReference type="InterPro" id="IPR036322">
    <property type="entry name" value="WD40_repeat_dom_sf"/>
</dbReference>
<dbReference type="SMART" id="SM00320">
    <property type="entry name" value="WD40"/>
    <property type="match status" value="2"/>
</dbReference>
<gene>
    <name evidence="2" type="ORF">MSAN_01226400</name>
</gene>
<keyword evidence="3" id="KW-1185">Reference proteome</keyword>
<comment type="caution">
    <text evidence="2">The sequence shown here is derived from an EMBL/GenBank/DDBJ whole genome shotgun (WGS) entry which is preliminary data.</text>
</comment>
<dbReference type="Gene3D" id="2.130.10.10">
    <property type="entry name" value="YVTN repeat-like/Quinoprotein amine dehydrogenase"/>
    <property type="match status" value="1"/>
</dbReference>
<dbReference type="InterPro" id="IPR015943">
    <property type="entry name" value="WD40/YVTN_repeat-like_dom_sf"/>
</dbReference>
<accession>A0A8H6YD41</accession>
<feature type="region of interest" description="Disordered" evidence="1">
    <location>
        <begin position="315"/>
        <end position="344"/>
    </location>
</feature>
<feature type="compositionally biased region" description="Basic and acidic residues" evidence="1">
    <location>
        <begin position="117"/>
        <end position="130"/>
    </location>
</feature>
<dbReference type="OrthoDB" id="548949at2759"/>
<dbReference type="Pfam" id="PF00400">
    <property type="entry name" value="WD40"/>
    <property type="match status" value="1"/>
</dbReference>
<organism evidence="2 3">
    <name type="scientific">Mycena sanguinolenta</name>
    <dbReference type="NCBI Taxonomy" id="230812"/>
    <lineage>
        <taxon>Eukaryota</taxon>
        <taxon>Fungi</taxon>
        <taxon>Dikarya</taxon>
        <taxon>Basidiomycota</taxon>
        <taxon>Agaricomycotina</taxon>
        <taxon>Agaricomycetes</taxon>
        <taxon>Agaricomycetidae</taxon>
        <taxon>Agaricales</taxon>
        <taxon>Marasmiineae</taxon>
        <taxon>Mycenaceae</taxon>
        <taxon>Mycena</taxon>
    </lineage>
</organism>
<dbReference type="InterPro" id="IPR001680">
    <property type="entry name" value="WD40_rpt"/>
</dbReference>
<evidence type="ECO:0000313" key="2">
    <source>
        <dbReference type="EMBL" id="KAF7358863.1"/>
    </source>
</evidence>
<proteinExistence type="predicted"/>
<dbReference type="AlphaFoldDB" id="A0A8H6YD41"/>
<feature type="region of interest" description="Disordered" evidence="1">
    <location>
        <begin position="117"/>
        <end position="148"/>
    </location>
</feature>
<dbReference type="Proteomes" id="UP000623467">
    <property type="component" value="Unassembled WGS sequence"/>
</dbReference>
<evidence type="ECO:0000313" key="3">
    <source>
        <dbReference type="Proteomes" id="UP000623467"/>
    </source>
</evidence>
<evidence type="ECO:0000256" key="1">
    <source>
        <dbReference type="SAM" id="MobiDB-lite"/>
    </source>
</evidence>
<dbReference type="SUPFAM" id="SSF50978">
    <property type="entry name" value="WD40 repeat-like"/>
    <property type="match status" value="1"/>
</dbReference>
<protein>
    <submittedName>
        <fullName evidence="2">WD40 repeat-like protein</fullName>
    </submittedName>
</protein>